<dbReference type="SUPFAM" id="SSF53850">
    <property type="entry name" value="Periplasmic binding protein-like II"/>
    <property type="match status" value="1"/>
</dbReference>
<name>A0A1G5KSJ3_9FIRM</name>
<dbReference type="InterPro" id="IPR050490">
    <property type="entry name" value="Bact_solute-bd_prot1"/>
</dbReference>
<accession>A0A1G5KSJ3</accession>
<reference evidence="4 5" key="1">
    <citation type="submission" date="2016-10" db="EMBL/GenBank/DDBJ databases">
        <authorList>
            <person name="de Groot N.N."/>
        </authorList>
    </citation>
    <scope>NUCLEOTIDE SEQUENCE [LARGE SCALE GENOMIC DNA]</scope>
    <source>
        <strain evidence="4 5">DSM 18978</strain>
    </source>
</reference>
<evidence type="ECO:0000256" key="1">
    <source>
        <dbReference type="ARBA" id="ARBA00008520"/>
    </source>
</evidence>
<dbReference type="Gene3D" id="3.40.190.10">
    <property type="entry name" value="Periplasmic binding protein-like II"/>
    <property type="match status" value="2"/>
</dbReference>
<dbReference type="PANTHER" id="PTHR43649">
    <property type="entry name" value="ARABINOSE-BINDING PROTEIN-RELATED"/>
    <property type="match status" value="1"/>
</dbReference>
<feature type="transmembrane region" description="Helical" evidence="3">
    <location>
        <begin position="23"/>
        <end position="43"/>
    </location>
</feature>
<comment type="similarity">
    <text evidence="1">Belongs to the bacterial solute-binding protein 1 family.</text>
</comment>
<keyword evidence="3" id="KW-1133">Transmembrane helix</keyword>
<evidence type="ECO:0000313" key="4">
    <source>
        <dbReference type="EMBL" id="SCZ03141.1"/>
    </source>
</evidence>
<keyword evidence="3" id="KW-0472">Membrane</keyword>
<evidence type="ECO:0000256" key="3">
    <source>
        <dbReference type="SAM" id="Phobius"/>
    </source>
</evidence>
<dbReference type="Proteomes" id="UP000198636">
    <property type="component" value="Unassembled WGS sequence"/>
</dbReference>
<organism evidence="4 5">
    <name type="scientific">Alkaliphilus peptidifermentans DSM 18978</name>
    <dbReference type="NCBI Taxonomy" id="1120976"/>
    <lineage>
        <taxon>Bacteria</taxon>
        <taxon>Bacillati</taxon>
        <taxon>Bacillota</taxon>
        <taxon>Clostridia</taxon>
        <taxon>Peptostreptococcales</taxon>
        <taxon>Natronincolaceae</taxon>
        <taxon>Alkaliphilus</taxon>
    </lineage>
</organism>
<dbReference type="PANTHER" id="PTHR43649:SF29">
    <property type="entry name" value="OSMOPROTECTIVE COMPOUNDS-BINDING PROTEIN GGTB"/>
    <property type="match status" value="1"/>
</dbReference>
<sequence>MYFCGDPSIGSYIKLRREKEMKMCRAAFTVCLIVLLLVTSLVGCGSKEPAHNIAEGQAGTSDKVEIKFLHSWPRPEANAYFQEVITAFEKDHPNIKVKMEAVGDEAIKDKLRVMMGTNSQPDIFFSWSGEFANNFIQSNNSLDLTEAFEKDTDWKNRITRSAIEPFTYDGKIYGVPLRTNAKFFVYNKDIFEKNNLSEPRTWDEFLYVLEELKQSGVTPISFGNIYPWAGCHYITGLNQKLVPENIREKDYDPAGGEFSHYGYIEAIEYLKDLVDKGYFNNGFNSIEHNMAIEMFYSGETAMMYLELIEFGEVDKDFKGNEWGFFPLPAIEDGKGNQNHITGAPDGFMISSKTKYPDEAIAFLKFLTSQEMGEKLVTTLGWPSAVIGALNENNAEPYLIKGMKALEEADDMALWLDTDIHIKISDVYLPGLQEVLNGRKTPEALMKEVQEIAKKVKEEIY</sequence>
<evidence type="ECO:0000256" key="2">
    <source>
        <dbReference type="ARBA" id="ARBA00022448"/>
    </source>
</evidence>
<keyword evidence="2" id="KW-0813">Transport</keyword>
<keyword evidence="5" id="KW-1185">Reference proteome</keyword>
<dbReference type="STRING" id="1120976.SAMN03080606_03710"/>
<dbReference type="OrthoDB" id="41208at2"/>
<protein>
    <submittedName>
        <fullName evidence="4">Raffinose/stachyose/melibiose transport system substrate-binding protein</fullName>
    </submittedName>
</protein>
<dbReference type="InterPro" id="IPR006059">
    <property type="entry name" value="SBP"/>
</dbReference>
<keyword evidence="3" id="KW-0812">Transmembrane</keyword>
<proteinExistence type="inferred from homology"/>
<dbReference type="AlphaFoldDB" id="A0A1G5KSJ3"/>
<dbReference type="Pfam" id="PF01547">
    <property type="entry name" value="SBP_bac_1"/>
    <property type="match status" value="1"/>
</dbReference>
<gene>
    <name evidence="4" type="ORF">SAMN03080606_03710</name>
</gene>
<dbReference type="EMBL" id="FMUS01000030">
    <property type="protein sequence ID" value="SCZ03141.1"/>
    <property type="molecule type" value="Genomic_DNA"/>
</dbReference>
<evidence type="ECO:0000313" key="5">
    <source>
        <dbReference type="Proteomes" id="UP000198636"/>
    </source>
</evidence>